<dbReference type="OrthoDB" id="1722443at2759"/>
<protein>
    <submittedName>
        <fullName evidence="5">Uncharacterized protein</fullName>
    </submittedName>
</protein>
<feature type="compositionally biased region" description="Acidic residues" evidence="1">
    <location>
        <begin position="10"/>
        <end position="36"/>
    </location>
</feature>
<proteinExistence type="predicted"/>
<keyword evidence="4" id="KW-1185">Reference proteome</keyword>
<dbReference type="Proteomes" id="UP001652660">
    <property type="component" value="Chromosome 8e"/>
</dbReference>
<dbReference type="InterPro" id="IPR018289">
    <property type="entry name" value="MULE_transposase_dom"/>
</dbReference>
<dbReference type="InterPro" id="IPR004332">
    <property type="entry name" value="Transposase_MuDR"/>
</dbReference>
<dbReference type="PANTHER" id="PTHR31973:SF191">
    <property type="entry name" value="OS05G0489400 PROTEIN"/>
    <property type="match status" value="1"/>
</dbReference>
<evidence type="ECO:0000313" key="4">
    <source>
        <dbReference type="Proteomes" id="UP001652660"/>
    </source>
</evidence>
<reference evidence="5" key="2">
    <citation type="submission" date="2025-08" db="UniProtKB">
        <authorList>
            <consortium name="RefSeq"/>
        </authorList>
    </citation>
    <scope>IDENTIFICATION</scope>
    <source>
        <tissue evidence="5">Leaves</tissue>
    </source>
</reference>
<evidence type="ECO:0000259" key="2">
    <source>
        <dbReference type="Pfam" id="PF03108"/>
    </source>
</evidence>
<dbReference type="PANTHER" id="PTHR31973">
    <property type="entry name" value="POLYPROTEIN, PUTATIVE-RELATED"/>
    <property type="match status" value="1"/>
</dbReference>
<feature type="compositionally biased region" description="Basic and acidic residues" evidence="1">
    <location>
        <begin position="41"/>
        <end position="61"/>
    </location>
</feature>
<dbReference type="AlphaFoldDB" id="A0A6P6TVP8"/>
<name>A0A6P6TVP8_COFAR</name>
<feature type="compositionally biased region" description="Polar residues" evidence="1">
    <location>
        <begin position="87"/>
        <end position="96"/>
    </location>
</feature>
<gene>
    <name evidence="5" type="primary">LOC113704734</name>
</gene>
<dbReference type="RefSeq" id="XP_027082408.1">
    <property type="nucleotide sequence ID" value="XM_027226607.1"/>
</dbReference>
<evidence type="ECO:0000259" key="3">
    <source>
        <dbReference type="Pfam" id="PF10551"/>
    </source>
</evidence>
<reference evidence="4" key="1">
    <citation type="journal article" date="2025" name="Foods">
        <title>Unveiling the Microbial Signatures of Arabica Coffee Cherries: Insights into Ripeness Specific Diversity, Functional Traits, and Implications for Quality and Safety.</title>
        <authorList>
            <consortium name="RefSeq"/>
            <person name="Tenea G.N."/>
            <person name="Cifuentes V."/>
            <person name="Reyes P."/>
            <person name="Cevallos-Vallejos M."/>
        </authorList>
    </citation>
    <scope>NUCLEOTIDE SEQUENCE [LARGE SCALE GENOMIC DNA]</scope>
</reference>
<evidence type="ECO:0000313" key="5">
    <source>
        <dbReference type="RefSeq" id="XP_027082408.1"/>
    </source>
</evidence>
<dbReference type="GeneID" id="113704734"/>
<feature type="domain" description="MULE transposase" evidence="3">
    <location>
        <begin position="319"/>
        <end position="414"/>
    </location>
</feature>
<feature type="domain" description="Transposase MuDR plant" evidence="2">
    <location>
        <begin position="121"/>
        <end position="181"/>
    </location>
</feature>
<feature type="compositionally biased region" description="Basic and acidic residues" evidence="1">
    <location>
        <begin position="99"/>
        <end position="115"/>
    </location>
</feature>
<feature type="region of interest" description="Disordered" evidence="1">
    <location>
        <begin position="1"/>
        <end position="115"/>
    </location>
</feature>
<organism evidence="4 5">
    <name type="scientific">Coffea arabica</name>
    <name type="common">Arabian coffee</name>
    <dbReference type="NCBI Taxonomy" id="13443"/>
    <lineage>
        <taxon>Eukaryota</taxon>
        <taxon>Viridiplantae</taxon>
        <taxon>Streptophyta</taxon>
        <taxon>Embryophyta</taxon>
        <taxon>Tracheophyta</taxon>
        <taxon>Spermatophyta</taxon>
        <taxon>Magnoliopsida</taxon>
        <taxon>eudicotyledons</taxon>
        <taxon>Gunneridae</taxon>
        <taxon>Pentapetalae</taxon>
        <taxon>asterids</taxon>
        <taxon>lamiids</taxon>
        <taxon>Gentianales</taxon>
        <taxon>Rubiaceae</taxon>
        <taxon>Ixoroideae</taxon>
        <taxon>Gardenieae complex</taxon>
        <taxon>Bertiereae - Coffeeae clade</taxon>
        <taxon>Coffeeae</taxon>
        <taxon>Coffea</taxon>
    </lineage>
</organism>
<accession>A0A6P6TVP8</accession>
<dbReference type="Pfam" id="PF03108">
    <property type="entry name" value="DBD_Tnp_Mut"/>
    <property type="match status" value="1"/>
</dbReference>
<sequence length="539" mass="61972">MASSGSDLGEFSEENSDYDQNSDDNDYDENVDEDSEWLGVENRKQEQLNKHIKKSSTDARMSHMPRKQMPTDTESDDDNSDVDVAPNSATDIGSDTGSDEDKSLRPPVFDPKDENNPKIKLRQIFSSFKELKEAIRTWNIKRGRSFKFVKSDSIRVRAICPKDGCDWCIYVRRMKGDGRLEVRTFQKKHKCGFSYHNKSVKSGWVGRRYVGIFRENPRLDYVSFKNLVMKEHKCHLSRHQGYRAKKITENLAKGSEMDQYNKLSQYINEIERSNPGSTVIMKLVDDYCDAVTGQGKFQRLYMCFAGVKQGFLAACRPVFGMDETFLKGSTRGVLLTAVGVDANNGMYPIAYAATEGETKDSWIWFLTLLKEDLKIERDYEWTIMSDKQKGIIQACEAVFSNATHRFCVKHMHSNMSSAGFKGAAMRKVLRKAAKATTPIQFRRRMEAIAELDAEVAKWLDDKDSTEWYRSHFSTYPKCDILLNNICESFNSKILDAREESIIAMMESLRYFMMSRMQENRDRARKNGANLQSAQKSRKE</sequence>
<evidence type="ECO:0000256" key="1">
    <source>
        <dbReference type="SAM" id="MobiDB-lite"/>
    </source>
</evidence>
<dbReference type="Pfam" id="PF10551">
    <property type="entry name" value="MULE"/>
    <property type="match status" value="1"/>
</dbReference>